<dbReference type="PANTHER" id="PTHR22550:SF5">
    <property type="entry name" value="LEUCINE ZIPPER PROTEIN 4"/>
    <property type="match status" value="1"/>
</dbReference>
<dbReference type="Proteomes" id="UP000830167">
    <property type="component" value="Chromosome"/>
</dbReference>
<evidence type="ECO:0000256" key="1">
    <source>
        <dbReference type="ARBA" id="ARBA00005278"/>
    </source>
</evidence>
<evidence type="ECO:0000256" key="3">
    <source>
        <dbReference type="SAM" id="MobiDB-lite"/>
    </source>
</evidence>
<keyword evidence="6" id="KW-1185">Reference proteome</keyword>
<dbReference type="RefSeq" id="WP_347435539.1">
    <property type="nucleotide sequence ID" value="NZ_CP089291.1"/>
</dbReference>
<feature type="transmembrane region" description="Helical" evidence="4">
    <location>
        <begin position="449"/>
        <end position="471"/>
    </location>
</feature>
<comment type="similarity">
    <text evidence="1">Belongs to the GerABKA family.</text>
</comment>
<name>A0ABY4CF00_9BACL</name>
<keyword evidence="4" id="KW-0812">Transmembrane</keyword>
<feature type="region of interest" description="Disordered" evidence="3">
    <location>
        <begin position="513"/>
        <end position="532"/>
    </location>
</feature>
<keyword evidence="2 4" id="KW-0472">Membrane</keyword>
<dbReference type="Pfam" id="PF03323">
    <property type="entry name" value="GerA"/>
    <property type="match status" value="1"/>
</dbReference>
<feature type="transmembrane region" description="Helical" evidence="4">
    <location>
        <begin position="419"/>
        <end position="437"/>
    </location>
</feature>
<keyword evidence="4" id="KW-1133">Transmembrane helix</keyword>
<dbReference type="InterPro" id="IPR004995">
    <property type="entry name" value="Spore_Ger"/>
</dbReference>
<feature type="transmembrane region" description="Helical" evidence="4">
    <location>
        <begin position="393"/>
        <end position="413"/>
    </location>
</feature>
<dbReference type="EMBL" id="CP089291">
    <property type="protein sequence ID" value="UOF88859.1"/>
    <property type="molecule type" value="Genomic_DNA"/>
</dbReference>
<evidence type="ECO:0000256" key="2">
    <source>
        <dbReference type="ARBA" id="ARBA00023136"/>
    </source>
</evidence>
<proteinExistence type="inferred from homology"/>
<evidence type="ECO:0000313" key="5">
    <source>
        <dbReference type="EMBL" id="UOF88859.1"/>
    </source>
</evidence>
<feature type="transmembrane region" description="Helical" evidence="4">
    <location>
        <begin position="282"/>
        <end position="303"/>
    </location>
</feature>
<evidence type="ECO:0000256" key="4">
    <source>
        <dbReference type="SAM" id="Phobius"/>
    </source>
</evidence>
<organism evidence="5 6">
    <name type="scientific">Fodinisporobacter ferrooxydans</name>
    <dbReference type="NCBI Taxonomy" id="2901836"/>
    <lineage>
        <taxon>Bacteria</taxon>
        <taxon>Bacillati</taxon>
        <taxon>Bacillota</taxon>
        <taxon>Bacilli</taxon>
        <taxon>Bacillales</taxon>
        <taxon>Alicyclobacillaceae</taxon>
        <taxon>Fodinisporobacter</taxon>
    </lineage>
</organism>
<dbReference type="PIRSF" id="PIRSF005690">
    <property type="entry name" value="GerBA"/>
    <property type="match status" value="1"/>
</dbReference>
<feature type="transmembrane region" description="Helical" evidence="4">
    <location>
        <begin position="324"/>
        <end position="343"/>
    </location>
</feature>
<protein>
    <submittedName>
        <fullName evidence="5">Spore germination protein</fullName>
    </submittedName>
</protein>
<sequence length="532" mass="59617">MQQRDNRFFKKNRYKTSSDSTNTGITFQRINHEDKQNLISYDLNMNLSLLKQHFAKCSDIVYREFVILKKKKALLLYIDGLIDTNQLELSVLKPLMTVEASGDESAFDFKQFLEQNLSVAQTSEVGAFTEVIDDVLAANAVLLVDGETSAIVLSTKKWSQRSVEEPLTEAVIRGPREGFTENIRTNTALLRRRIRTENLKMESMKIGRVTKTDLVIAYIDGIVTDSVVTEVKNRLGRIDIDGVLESGYIEELLEDNPFSPFPQFQNTERPDAVAANLMEGRVAIFIDGTPFVIMTPVSFFGFLQASEDYYERSMVSIFIRWVRFIFLFIALLLPSLYIAITTYHQEMLPTNLLLSVASSRESSPFPAFVEALMMEITFEALREAGVRLPRPVGSAVSIVGALVIGQAAVQAGIVSAPMVIVVSITGIASFIVPRFNLGISIRMLRFPIMILAATLGLFGIVIGLLLILIHLCGLRSLGVPYLTPVAPLTLNNLKDTFIRAPHWAMGLRPRLFGYQNPQRQKPDLMPQPDKRE</sequence>
<evidence type="ECO:0000313" key="6">
    <source>
        <dbReference type="Proteomes" id="UP000830167"/>
    </source>
</evidence>
<gene>
    <name evidence="5" type="ORF">LSG31_13005</name>
</gene>
<reference evidence="5" key="1">
    <citation type="submission" date="2021-12" db="EMBL/GenBank/DDBJ databases">
        <title>Alicyclobacillaceae gen. nov., sp. nov., isolated from chalcocite enrichment system.</title>
        <authorList>
            <person name="Jiang Z."/>
        </authorList>
    </citation>
    <scope>NUCLEOTIDE SEQUENCE</scope>
    <source>
        <strain evidence="5">MYW30-H2</strain>
    </source>
</reference>
<dbReference type="InterPro" id="IPR050768">
    <property type="entry name" value="UPF0353/GerABKA_families"/>
</dbReference>
<dbReference type="PANTHER" id="PTHR22550">
    <property type="entry name" value="SPORE GERMINATION PROTEIN"/>
    <property type="match status" value="1"/>
</dbReference>
<accession>A0ABY4CF00</accession>